<evidence type="ECO:0000256" key="1">
    <source>
        <dbReference type="ARBA" id="ARBA00006484"/>
    </source>
</evidence>
<dbReference type="PRINTS" id="PR00081">
    <property type="entry name" value="GDHRDH"/>
</dbReference>
<evidence type="ECO:0000313" key="2">
    <source>
        <dbReference type="EMBL" id="GGP19409.1"/>
    </source>
</evidence>
<keyword evidence="3" id="KW-1185">Reference proteome</keyword>
<dbReference type="InterPro" id="IPR002347">
    <property type="entry name" value="SDR_fam"/>
</dbReference>
<dbReference type="SUPFAM" id="SSF51735">
    <property type="entry name" value="NAD(P)-binding Rossmann-fold domains"/>
    <property type="match status" value="1"/>
</dbReference>
<sequence>MDLQLEGKRALVTGGSKGIGKAIARQLALEGADVVIAARGQAELEHAARTLAAETGRKIIAVVADTGSTDSVNALVAHAVEALGGVEILVNAAAVPGGISPARKLAEVIDEEALLDVDLKVIGYLRTARAVEPHLRASGWGRIINIGGLALYRTGRPIASLRNAGVAAISKNLADELGPHGVSVVTVHPGLTRTERTDAETERSAPQHNTIGRIVDATEIADIVAFLASPRSTALNGAVLTAGGGIPGVIQY</sequence>
<name>A0ABQ2P6L2_9NEIS</name>
<evidence type="ECO:0000313" key="3">
    <source>
        <dbReference type="Proteomes" id="UP000637267"/>
    </source>
</evidence>
<dbReference type="Pfam" id="PF13561">
    <property type="entry name" value="adh_short_C2"/>
    <property type="match status" value="1"/>
</dbReference>
<dbReference type="EMBL" id="BMLX01000001">
    <property type="protein sequence ID" value="GGP19409.1"/>
    <property type="molecule type" value="Genomic_DNA"/>
</dbReference>
<gene>
    <name evidence="2" type="ORF">GCM10010970_10470</name>
</gene>
<dbReference type="PANTHER" id="PTHR42879:SF6">
    <property type="entry name" value="NADPH-DEPENDENT REDUCTASE BACG"/>
    <property type="match status" value="1"/>
</dbReference>
<accession>A0ABQ2P6L2</accession>
<dbReference type="InterPro" id="IPR050259">
    <property type="entry name" value="SDR"/>
</dbReference>
<reference evidence="3" key="1">
    <citation type="journal article" date="2019" name="Int. J. Syst. Evol. Microbiol.">
        <title>The Global Catalogue of Microorganisms (GCM) 10K type strain sequencing project: providing services to taxonomists for standard genome sequencing and annotation.</title>
        <authorList>
            <consortium name="The Broad Institute Genomics Platform"/>
            <consortium name="The Broad Institute Genome Sequencing Center for Infectious Disease"/>
            <person name="Wu L."/>
            <person name="Ma J."/>
        </authorList>
    </citation>
    <scope>NUCLEOTIDE SEQUENCE [LARGE SCALE GENOMIC DNA]</scope>
    <source>
        <strain evidence="3">CGMCC 1.8859</strain>
    </source>
</reference>
<dbReference type="RefSeq" id="WP_188703025.1">
    <property type="nucleotide sequence ID" value="NZ_BMLX01000001.1"/>
</dbReference>
<dbReference type="PANTHER" id="PTHR42879">
    <property type="entry name" value="3-OXOACYL-(ACYL-CARRIER-PROTEIN) REDUCTASE"/>
    <property type="match status" value="1"/>
</dbReference>
<proteinExistence type="inferred from homology"/>
<dbReference type="InterPro" id="IPR036291">
    <property type="entry name" value="NAD(P)-bd_dom_sf"/>
</dbReference>
<comment type="similarity">
    <text evidence="1">Belongs to the short-chain dehydrogenases/reductases (SDR) family.</text>
</comment>
<comment type="caution">
    <text evidence="2">The sequence shown here is derived from an EMBL/GenBank/DDBJ whole genome shotgun (WGS) entry which is preliminary data.</text>
</comment>
<organism evidence="2 3">
    <name type="scientific">Silvimonas iriomotensis</name>
    <dbReference type="NCBI Taxonomy" id="449662"/>
    <lineage>
        <taxon>Bacteria</taxon>
        <taxon>Pseudomonadati</taxon>
        <taxon>Pseudomonadota</taxon>
        <taxon>Betaproteobacteria</taxon>
        <taxon>Neisseriales</taxon>
        <taxon>Chitinibacteraceae</taxon>
        <taxon>Silvimonas</taxon>
    </lineage>
</organism>
<dbReference type="Gene3D" id="3.40.50.720">
    <property type="entry name" value="NAD(P)-binding Rossmann-like Domain"/>
    <property type="match status" value="1"/>
</dbReference>
<dbReference type="Proteomes" id="UP000637267">
    <property type="component" value="Unassembled WGS sequence"/>
</dbReference>
<protein>
    <submittedName>
        <fullName evidence="2">Short-chain dehydrogenase</fullName>
    </submittedName>
</protein>